<reference evidence="2 3" key="1">
    <citation type="submission" date="2012-10" db="EMBL/GenBank/DDBJ databases">
        <title>Genome sequence of Variovorax paradoxus B4.</title>
        <authorList>
            <person name="Schuldes J."/>
            <person name="Brandt U."/>
            <person name="Hiessl S."/>
            <person name="Wuebbeler J.H."/>
            <person name="Thuermer A."/>
            <person name="Steinbuechel A."/>
            <person name="Daniel R."/>
        </authorList>
    </citation>
    <scope>NUCLEOTIDE SEQUENCE [LARGE SCALE GENOMIC DNA]</scope>
    <source>
        <strain evidence="2 3">B4</strain>
    </source>
</reference>
<organism evidence="2 3">
    <name type="scientific">Variovorax paradoxus B4</name>
    <dbReference type="NCBI Taxonomy" id="1246301"/>
    <lineage>
        <taxon>Bacteria</taxon>
        <taxon>Pseudomonadati</taxon>
        <taxon>Pseudomonadota</taxon>
        <taxon>Betaproteobacteria</taxon>
        <taxon>Burkholderiales</taxon>
        <taxon>Comamonadaceae</taxon>
        <taxon>Variovorax</taxon>
    </lineage>
</organism>
<dbReference type="KEGG" id="vpd:VAPA_2c03230"/>
<feature type="compositionally biased region" description="Basic and acidic residues" evidence="1">
    <location>
        <begin position="39"/>
        <end position="48"/>
    </location>
</feature>
<protein>
    <submittedName>
        <fullName evidence="2">Uncharacterized protein</fullName>
    </submittedName>
</protein>
<dbReference type="EMBL" id="CP003912">
    <property type="protein sequence ID" value="AGU52884.1"/>
    <property type="molecule type" value="Genomic_DNA"/>
</dbReference>
<dbReference type="Proteomes" id="UP000016223">
    <property type="component" value="Chromosome 2"/>
</dbReference>
<dbReference type="OrthoDB" id="8852350at2"/>
<dbReference type="HOGENOM" id="CLU_2482406_0_0_4"/>
<proteinExistence type="predicted"/>
<dbReference type="PATRIC" id="fig|1246301.3.peg.5843"/>
<gene>
    <name evidence="2" type="ORF">VAPA_2c03230</name>
</gene>
<name>T1XKP6_VARPD</name>
<evidence type="ECO:0000313" key="3">
    <source>
        <dbReference type="Proteomes" id="UP000016223"/>
    </source>
</evidence>
<feature type="region of interest" description="Disordered" evidence="1">
    <location>
        <begin position="1"/>
        <end position="49"/>
    </location>
</feature>
<evidence type="ECO:0000313" key="2">
    <source>
        <dbReference type="EMBL" id="AGU52884.1"/>
    </source>
</evidence>
<evidence type="ECO:0000256" key="1">
    <source>
        <dbReference type="SAM" id="MobiDB-lite"/>
    </source>
</evidence>
<dbReference type="AlphaFoldDB" id="T1XKP6"/>
<accession>T1XKP6</accession>
<sequence length="87" mass="9338">MPELKPRKPGTNANGNTLGSVVGETPSTAGKAKQANPEVKPETPKEESWWNSWGSSVVHTVFDVGGAIQGLRRGGSDVQEIRLRQID</sequence>
<dbReference type="RefSeq" id="WP_021003714.1">
    <property type="nucleotide sequence ID" value="NC_022234.1"/>
</dbReference>